<organism evidence="3 4">
    <name type="scientific">Bryocella elongata</name>
    <dbReference type="NCBI Taxonomy" id="863522"/>
    <lineage>
        <taxon>Bacteria</taxon>
        <taxon>Pseudomonadati</taxon>
        <taxon>Acidobacteriota</taxon>
        <taxon>Terriglobia</taxon>
        <taxon>Terriglobales</taxon>
        <taxon>Acidobacteriaceae</taxon>
        <taxon>Bryocella</taxon>
    </lineage>
</organism>
<dbReference type="Proteomes" id="UP000236728">
    <property type="component" value="Unassembled WGS sequence"/>
</dbReference>
<dbReference type="Pfam" id="PF08666">
    <property type="entry name" value="SAF"/>
    <property type="match status" value="1"/>
</dbReference>
<dbReference type="EMBL" id="FNVA01000006">
    <property type="protein sequence ID" value="SEG52737.1"/>
    <property type="molecule type" value="Genomic_DNA"/>
</dbReference>
<dbReference type="CDD" id="cd11614">
    <property type="entry name" value="SAF_CpaB_FlgA_like"/>
    <property type="match status" value="1"/>
</dbReference>
<feature type="domain" description="SAF" evidence="2">
    <location>
        <begin position="39"/>
        <end position="101"/>
    </location>
</feature>
<dbReference type="InterPro" id="IPR013974">
    <property type="entry name" value="SAF"/>
</dbReference>
<proteinExistence type="predicted"/>
<reference evidence="3 4" key="1">
    <citation type="submission" date="2016-10" db="EMBL/GenBank/DDBJ databases">
        <authorList>
            <person name="de Groot N.N."/>
        </authorList>
    </citation>
    <scope>NUCLEOTIDE SEQUENCE [LARGE SCALE GENOMIC DNA]</scope>
    <source>
        <strain evidence="3 4">DSM 22489</strain>
    </source>
</reference>
<sequence length="287" mass="30041">MNFRRMATALLIGLLISGTCTFLLSRALRSRSNTKVPELSYVAPLRPLAAGETIKAESLQMVTWPASQPIPDGFVKPDTLIGRGVLYPIDKGQPITEKFLSAAGSGAGLASKIPDGMRAVALRSDDIVGVAGFLMPGSHVDVLASLQVKTKDETVPVTVTILQNAEVVTTGHQIQPDPEGKPATVNVVTLLLTPEDAERAVFATQQGPIHFVLRSGTDKLQADTGAPIQLASLVGGGLKSDLNGSAKPAAPRPHPAPVHVAEPPASLTVETVSGDHSTTDTFRIGSR</sequence>
<gene>
    <name evidence="3" type="ORF">SAMN05421819_3314</name>
</gene>
<accession>A0A1H6AXC8</accession>
<evidence type="ECO:0000313" key="3">
    <source>
        <dbReference type="EMBL" id="SEG52737.1"/>
    </source>
</evidence>
<keyword evidence="4" id="KW-1185">Reference proteome</keyword>
<dbReference type="InterPro" id="IPR017592">
    <property type="entry name" value="Pilus_assmbl_Flp-typ_CpaB"/>
</dbReference>
<dbReference type="Pfam" id="PF16976">
    <property type="entry name" value="RcpC"/>
    <property type="match status" value="1"/>
</dbReference>
<feature type="region of interest" description="Disordered" evidence="1">
    <location>
        <begin position="242"/>
        <end position="261"/>
    </location>
</feature>
<dbReference type="OrthoDB" id="163768at2"/>
<dbReference type="NCBIfam" id="TIGR03177">
    <property type="entry name" value="pilus_cpaB"/>
    <property type="match status" value="1"/>
</dbReference>
<name>A0A1H6AXC8_9BACT</name>
<evidence type="ECO:0000256" key="1">
    <source>
        <dbReference type="SAM" id="MobiDB-lite"/>
    </source>
</evidence>
<dbReference type="RefSeq" id="WP_103934197.1">
    <property type="nucleotide sequence ID" value="NZ_FNVA01000006.1"/>
</dbReference>
<dbReference type="AlphaFoldDB" id="A0A1H6AXC8"/>
<evidence type="ECO:0000313" key="4">
    <source>
        <dbReference type="Proteomes" id="UP000236728"/>
    </source>
</evidence>
<dbReference type="InterPro" id="IPR031571">
    <property type="entry name" value="RcpC_dom"/>
</dbReference>
<dbReference type="SMART" id="SM00858">
    <property type="entry name" value="SAF"/>
    <property type="match status" value="1"/>
</dbReference>
<protein>
    <submittedName>
        <fullName evidence="3">Pilus assembly protein CpaB</fullName>
    </submittedName>
</protein>
<evidence type="ECO:0000259" key="2">
    <source>
        <dbReference type="SMART" id="SM00858"/>
    </source>
</evidence>